<evidence type="ECO:0000313" key="1">
    <source>
        <dbReference type="EMBL" id="KAK3275999.1"/>
    </source>
</evidence>
<proteinExistence type="predicted"/>
<comment type="caution">
    <text evidence="1">The sequence shown here is derived from an EMBL/GenBank/DDBJ whole genome shotgun (WGS) entry which is preliminary data.</text>
</comment>
<keyword evidence="2" id="KW-1185">Reference proteome</keyword>
<name>A0AAE0GD64_9CHLO</name>
<evidence type="ECO:0000313" key="2">
    <source>
        <dbReference type="Proteomes" id="UP001190700"/>
    </source>
</evidence>
<protein>
    <submittedName>
        <fullName evidence="1">Uncharacterized protein</fullName>
    </submittedName>
</protein>
<dbReference type="AlphaFoldDB" id="A0AAE0GD64"/>
<accession>A0AAE0GD64</accession>
<dbReference type="Proteomes" id="UP001190700">
    <property type="component" value="Unassembled WGS sequence"/>
</dbReference>
<dbReference type="EMBL" id="LGRX02006838">
    <property type="protein sequence ID" value="KAK3275999.1"/>
    <property type="molecule type" value="Genomic_DNA"/>
</dbReference>
<organism evidence="1 2">
    <name type="scientific">Cymbomonas tetramitiformis</name>
    <dbReference type="NCBI Taxonomy" id="36881"/>
    <lineage>
        <taxon>Eukaryota</taxon>
        <taxon>Viridiplantae</taxon>
        <taxon>Chlorophyta</taxon>
        <taxon>Pyramimonadophyceae</taxon>
        <taxon>Pyramimonadales</taxon>
        <taxon>Pyramimonadaceae</taxon>
        <taxon>Cymbomonas</taxon>
    </lineage>
</organism>
<reference evidence="1 2" key="1">
    <citation type="journal article" date="2015" name="Genome Biol. Evol.">
        <title>Comparative Genomics of a Bacterivorous Green Alga Reveals Evolutionary Causalities and Consequences of Phago-Mixotrophic Mode of Nutrition.</title>
        <authorList>
            <person name="Burns J.A."/>
            <person name="Paasch A."/>
            <person name="Narechania A."/>
            <person name="Kim E."/>
        </authorList>
    </citation>
    <scope>NUCLEOTIDE SEQUENCE [LARGE SCALE GENOMIC DNA]</scope>
    <source>
        <strain evidence="1 2">PLY_AMNH</strain>
    </source>
</reference>
<gene>
    <name evidence="1" type="ORF">CYMTET_15905</name>
</gene>
<sequence>MHDVQMHKMSTLCTTDAEWNLLRQIAKDNEVAVRAYLRNGPVLTRSLSDTQLEHAMINGSKRVMTMYVEEFDSNFVVCSTLAEMALVSGNLDLFQWGVQRTMEAALRCGAETDARKRKRATGDNCKWGQWFDAVGYMTVVAARTGQTDALEWMLTGAYKEYFRDPFPEFCLCTEAADNEQWGTLRFLVKHGAKGLLCQQTQSVITGMVKRIFCDDNLNSAMLVLQDAFENFDIENLDRCNALSTDA</sequence>